<reference evidence="1 2" key="1">
    <citation type="submission" date="2020-02" db="EMBL/GenBank/DDBJ databases">
        <authorList>
            <person name="Hogendoorn C."/>
        </authorList>
    </citation>
    <scope>NUCLEOTIDE SEQUENCE [LARGE SCALE GENOMIC DNA]</scope>
    <source>
        <strain evidence="1">METHB21</strain>
    </source>
</reference>
<comment type="caution">
    <text evidence="1">The sequence shown here is derived from an EMBL/GenBank/DDBJ whole genome shotgun (WGS) entry which is preliminary data.</text>
</comment>
<accession>A0A8S0WR09</accession>
<evidence type="ECO:0000313" key="2">
    <source>
        <dbReference type="Proteomes" id="UP000494216"/>
    </source>
</evidence>
<dbReference type="Proteomes" id="UP000494216">
    <property type="component" value="Unassembled WGS sequence"/>
</dbReference>
<keyword evidence="2" id="KW-1185">Reference proteome</keyword>
<sequence>MKYSRFFATIIQQIILALLVFYAINTPADEDWIYHQDRDRATNAAYSFARSPLPRHDLYDEIRLEIVCKENKLQAVIDTETLITSQDRTFNLEYQIDKNPAVTIQMRTFKDSKRRAYTKEYAKRIADDILTGQAIFIRINTLIGRVLSGSMPLTNAATPIKRVFTDCGIELSEKNADETAYSLADFEQDFSKLSTEQQQQVLNKIQKIMMEIR</sequence>
<name>A0A8S0WR09_9GAMM</name>
<dbReference type="EMBL" id="CADCXN010000080">
    <property type="protein sequence ID" value="CAA9891739.1"/>
    <property type="molecule type" value="Genomic_DNA"/>
</dbReference>
<evidence type="ECO:0000313" key="1">
    <source>
        <dbReference type="EMBL" id="CAA9891739.1"/>
    </source>
</evidence>
<dbReference type="RefSeq" id="WP_174626572.1">
    <property type="nucleotide sequence ID" value="NZ_CADCXN010000080.1"/>
</dbReference>
<organism evidence="1 2">
    <name type="scientific">Candidatus Methylobacter favarea</name>
    <dbReference type="NCBI Taxonomy" id="2707345"/>
    <lineage>
        <taxon>Bacteria</taxon>
        <taxon>Pseudomonadati</taxon>
        <taxon>Pseudomonadota</taxon>
        <taxon>Gammaproteobacteria</taxon>
        <taxon>Methylococcales</taxon>
        <taxon>Methylococcaceae</taxon>
        <taxon>Methylobacter</taxon>
    </lineage>
</organism>
<dbReference type="AlphaFoldDB" id="A0A8S0WR09"/>
<gene>
    <name evidence="1" type="ORF">METHB2_50010</name>
</gene>
<protein>
    <submittedName>
        <fullName evidence="1">Uncharacterized protein</fullName>
    </submittedName>
</protein>
<proteinExistence type="predicted"/>